<accession>A0A644V1E7</accession>
<sequence>MKKIVFKISFFVLVSSLFVGCADDDYSPDNYWVNIATVDNQEEKSKFFLNLDDGSSLWTQETNFSNYKPKDGQRVIAYYSVLSDKRATGLYDYDVKLHDVYEVLTKGIFQITPEKQDSIGNDSIYVSDMWVGSKYLNVEFYYYGWNKTHFINLVSDDSKTYTDGKVHLEFRHNANNDESYHRRWGIVSFDISSLQSNTVDSVNLVIQVNMPNQVEDKLFELTYRYNNNGSAGVVKKSPIQEADAYVRDNEVR</sequence>
<dbReference type="InterPro" id="IPR024299">
    <property type="entry name" value="NigD-like_OB_dom"/>
</dbReference>
<evidence type="ECO:0000313" key="3">
    <source>
        <dbReference type="EMBL" id="MPL85160.1"/>
    </source>
</evidence>
<reference evidence="3" key="1">
    <citation type="submission" date="2019-08" db="EMBL/GenBank/DDBJ databases">
        <authorList>
            <person name="Kucharzyk K."/>
            <person name="Murdoch R.W."/>
            <person name="Higgins S."/>
            <person name="Loffler F."/>
        </authorList>
    </citation>
    <scope>NUCLEOTIDE SEQUENCE</scope>
</reference>
<proteinExistence type="predicted"/>
<comment type="caution">
    <text evidence="3">The sequence shown here is derived from an EMBL/GenBank/DDBJ whole genome shotgun (WGS) entry which is preliminary data.</text>
</comment>
<protein>
    <recommendedName>
        <fullName evidence="4">NigD-like C-terminal beta sandwich domain-containing protein</fullName>
    </recommendedName>
</protein>
<dbReference type="InterPro" id="IPR038179">
    <property type="entry name" value="NigD-like_N_sf"/>
</dbReference>
<dbReference type="PROSITE" id="PS51257">
    <property type="entry name" value="PROKAR_LIPOPROTEIN"/>
    <property type="match status" value="1"/>
</dbReference>
<dbReference type="InterPro" id="IPR038143">
    <property type="entry name" value="NigD-like_C_dom_sf"/>
</dbReference>
<feature type="domain" description="NigD-like C-terminal" evidence="2">
    <location>
        <begin position="108"/>
        <end position="210"/>
    </location>
</feature>
<dbReference type="AlphaFoldDB" id="A0A644V1E7"/>
<evidence type="ECO:0008006" key="4">
    <source>
        <dbReference type="Google" id="ProtNLM"/>
    </source>
</evidence>
<name>A0A644V1E7_9ZZZZ</name>
<dbReference type="Pfam" id="PF17415">
    <property type="entry name" value="NigD_C"/>
    <property type="match status" value="1"/>
</dbReference>
<dbReference type="Gene3D" id="2.40.50.500">
    <property type="entry name" value="NigD-like N-terminal OB domain"/>
    <property type="match status" value="1"/>
</dbReference>
<dbReference type="Gene3D" id="2.60.40.2370">
    <property type="entry name" value="NigD-like, C-terminal beta sandwich domain"/>
    <property type="match status" value="1"/>
</dbReference>
<evidence type="ECO:0000259" key="2">
    <source>
        <dbReference type="Pfam" id="PF17415"/>
    </source>
</evidence>
<dbReference type="EMBL" id="VSSQ01000201">
    <property type="protein sequence ID" value="MPL85160.1"/>
    <property type="molecule type" value="Genomic_DNA"/>
</dbReference>
<evidence type="ECO:0000259" key="1">
    <source>
        <dbReference type="Pfam" id="PF12667"/>
    </source>
</evidence>
<dbReference type="Pfam" id="PF12667">
    <property type="entry name" value="NigD_N"/>
    <property type="match status" value="1"/>
</dbReference>
<feature type="domain" description="NigD-like N-terminal OB" evidence="1">
    <location>
        <begin position="35"/>
        <end position="103"/>
    </location>
</feature>
<organism evidence="3">
    <name type="scientific">bioreactor metagenome</name>
    <dbReference type="NCBI Taxonomy" id="1076179"/>
    <lineage>
        <taxon>unclassified sequences</taxon>
        <taxon>metagenomes</taxon>
        <taxon>ecological metagenomes</taxon>
    </lineage>
</organism>
<gene>
    <name evidence="3" type="ORF">SDC9_31128</name>
</gene>
<dbReference type="InterPro" id="IPR035376">
    <property type="entry name" value="NigD_C"/>
</dbReference>